<accession>A0A226E0G4</accession>
<proteinExistence type="predicted"/>
<name>A0A226E0G4_FOLCA</name>
<dbReference type="PANTHER" id="PTHR13464">
    <property type="entry name" value="TRANSCRIPTIONAL REGULATOR PROTEIN HCNGP"/>
    <property type="match status" value="1"/>
</dbReference>
<feature type="compositionally biased region" description="Low complexity" evidence="1">
    <location>
        <begin position="75"/>
        <end position="91"/>
    </location>
</feature>
<dbReference type="Pfam" id="PF07818">
    <property type="entry name" value="HCNGP"/>
    <property type="match status" value="1"/>
</dbReference>
<dbReference type="AlphaFoldDB" id="A0A226E0G4"/>
<feature type="compositionally biased region" description="Acidic residues" evidence="1">
    <location>
        <begin position="119"/>
        <end position="133"/>
    </location>
</feature>
<dbReference type="EMBL" id="LNIX01000008">
    <property type="protein sequence ID" value="OXA50790.1"/>
    <property type="molecule type" value="Genomic_DNA"/>
</dbReference>
<feature type="compositionally biased region" description="Low complexity" evidence="1">
    <location>
        <begin position="136"/>
        <end position="156"/>
    </location>
</feature>
<organism evidence="2 3">
    <name type="scientific">Folsomia candida</name>
    <name type="common">Springtail</name>
    <dbReference type="NCBI Taxonomy" id="158441"/>
    <lineage>
        <taxon>Eukaryota</taxon>
        <taxon>Metazoa</taxon>
        <taxon>Ecdysozoa</taxon>
        <taxon>Arthropoda</taxon>
        <taxon>Hexapoda</taxon>
        <taxon>Collembola</taxon>
        <taxon>Entomobryomorpha</taxon>
        <taxon>Isotomoidea</taxon>
        <taxon>Isotomidae</taxon>
        <taxon>Proisotominae</taxon>
        <taxon>Folsomia</taxon>
    </lineage>
</organism>
<gene>
    <name evidence="2" type="ORF">Fcan01_14203</name>
</gene>
<dbReference type="OMA" id="NREPKPP"/>
<evidence type="ECO:0000313" key="2">
    <source>
        <dbReference type="EMBL" id="OXA50790.1"/>
    </source>
</evidence>
<evidence type="ECO:0000313" key="3">
    <source>
        <dbReference type="Proteomes" id="UP000198287"/>
    </source>
</evidence>
<dbReference type="PANTHER" id="PTHR13464:SF0">
    <property type="entry name" value="SAP30-BINDING PROTEIN"/>
    <property type="match status" value="1"/>
</dbReference>
<feature type="compositionally biased region" description="Acidic residues" evidence="1">
    <location>
        <begin position="19"/>
        <end position="30"/>
    </location>
</feature>
<comment type="caution">
    <text evidence="2">The sequence shown here is derived from an EMBL/GenBank/DDBJ whole genome shotgun (WGS) entry which is preliminary data.</text>
</comment>
<dbReference type="Proteomes" id="UP000198287">
    <property type="component" value="Unassembled WGS sequence"/>
</dbReference>
<feature type="region of interest" description="Disordered" evidence="1">
    <location>
        <begin position="62"/>
        <end position="190"/>
    </location>
</feature>
<dbReference type="STRING" id="158441.A0A226E0G4"/>
<sequence length="328" mass="35791">MSRNNTPSVLSSLNAYDSTDSEDEERDDGEVGSSDEKNIKGVVDILLNPVVTAPRSSFHQYLAPPLVQPGGGRGSAPSSKEPSPSSSSLKKVGGTPTLLLGSRYAEEDEDNFDFCPPPMEEDDIVEEEDEEESAASGSDNNLNDQDSSSNNAAVSSLRGNNDDDDDDGTPCSPKRSKLVDTLLPPAPTTECDPALQAKFNKMMVLKSKGRNVNDIVQNMKSFRNPSIYNKLILLCNIDENGTNFPDQPVFGESSYYDELDKAQRLEMERRFKEKERRAKEAAAATGGVKVDFLRGTVPIPPPRVLTTMPTILPPTQKIRAFGNLAFKN</sequence>
<reference evidence="2 3" key="1">
    <citation type="submission" date="2015-12" db="EMBL/GenBank/DDBJ databases">
        <title>The genome of Folsomia candida.</title>
        <authorList>
            <person name="Faddeeva A."/>
            <person name="Derks M.F."/>
            <person name="Anvar Y."/>
            <person name="Smit S."/>
            <person name="Van Straalen N."/>
            <person name="Roelofs D."/>
        </authorList>
    </citation>
    <scope>NUCLEOTIDE SEQUENCE [LARGE SCALE GENOMIC DNA]</scope>
    <source>
        <strain evidence="2 3">VU population</strain>
        <tissue evidence="2">Whole body</tissue>
    </source>
</reference>
<protein>
    <submittedName>
        <fullName evidence="2">SAP30-binding protein</fullName>
    </submittedName>
</protein>
<feature type="region of interest" description="Disordered" evidence="1">
    <location>
        <begin position="1"/>
        <end position="42"/>
    </location>
</feature>
<dbReference type="InterPro" id="IPR012479">
    <property type="entry name" value="SAP30BP"/>
</dbReference>
<feature type="compositionally biased region" description="Polar residues" evidence="1">
    <location>
        <begin position="1"/>
        <end position="16"/>
    </location>
</feature>
<dbReference type="GO" id="GO:0006355">
    <property type="term" value="P:regulation of DNA-templated transcription"/>
    <property type="evidence" value="ECO:0007669"/>
    <property type="project" value="InterPro"/>
</dbReference>
<keyword evidence="3" id="KW-1185">Reference proteome</keyword>
<dbReference type="OrthoDB" id="1714508at2759"/>
<evidence type="ECO:0000256" key="1">
    <source>
        <dbReference type="SAM" id="MobiDB-lite"/>
    </source>
</evidence>
<dbReference type="GO" id="GO:0005634">
    <property type="term" value="C:nucleus"/>
    <property type="evidence" value="ECO:0007669"/>
    <property type="project" value="TreeGrafter"/>
</dbReference>